<gene>
    <name evidence="2" type="ORF">UFOPK2942_01307</name>
</gene>
<name>A0A6J6WZT3_9ZZZZ</name>
<dbReference type="AlphaFoldDB" id="A0A6J6WZT3"/>
<feature type="compositionally biased region" description="Polar residues" evidence="1">
    <location>
        <begin position="304"/>
        <end position="322"/>
    </location>
</feature>
<proteinExistence type="predicted"/>
<reference evidence="2" key="1">
    <citation type="submission" date="2020-05" db="EMBL/GenBank/DDBJ databases">
        <authorList>
            <person name="Chiriac C."/>
            <person name="Salcher M."/>
            <person name="Ghai R."/>
            <person name="Kavagutti S V."/>
        </authorList>
    </citation>
    <scope>NUCLEOTIDE SEQUENCE</scope>
</reference>
<evidence type="ECO:0000313" key="2">
    <source>
        <dbReference type="EMBL" id="CAB4789679.1"/>
    </source>
</evidence>
<sequence length="477" mass="50487">MTTGRKIAAVVGSIAATLSLSFLAVMPAVAAPPQDAHITLISPYLDATNTSEAVMNQKMADGWVSNGWFGEGLVYQRAFAPVGSTINLTYHVTDKDGKPLVGQDVKLRINKGYSTSTSILQVDNAVTKGVDKPPLDQAFVIHKTDAYGNVTFAVKNLDQAPLGEPQPESWTAKPNVSEDGLNDLHSQMLPEIAGEKPDHSAITEFHYYIPANPAVVPATHPTIRLVSPVLNDTNSIHREDLEKTFSVDNTWYAKGITFRHAYAPTGSTMNLVYKVTGDDGVTALANTKVKLHVNKAYSKSNAKLTDGTTATDSTKDSSQGNDQALLEGTTDAFGYVVFSLKNTDTKGESAAATAAKDVNNDPTKGAVFSQLWPEVAGGADIADMTEFHFYGSVEAATTAKKITVSASAKKSGGKYVLTVAIANASGKSAAVSITGLKAKTEKVTVANQAFAYTVTAGVKTVTVKIDGKTYTSKVTVK</sequence>
<feature type="region of interest" description="Disordered" evidence="1">
    <location>
        <begin position="304"/>
        <end position="323"/>
    </location>
</feature>
<dbReference type="EMBL" id="CAFAAA010000071">
    <property type="protein sequence ID" value="CAB4789679.1"/>
    <property type="molecule type" value="Genomic_DNA"/>
</dbReference>
<accession>A0A6J6WZT3</accession>
<protein>
    <submittedName>
        <fullName evidence="2">Unannotated protein</fullName>
    </submittedName>
</protein>
<organism evidence="2">
    <name type="scientific">freshwater metagenome</name>
    <dbReference type="NCBI Taxonomy" id="449393"/>
    <lineage>
        <taxon>unclassified sequences</taxon>
        <taxon>metagenomes</taxon>
        <taxon>ecological metagenomes</taxon>
    </lineage>
</organism>
<evidence type="ECO:0000256" key="1">
    <source>
        <dbReference type="SAM" id="MobiDB-lite"/>
    </source>
</evidence>